<dbReference type="Proteomes" id="UP000000304">
    <property type="component" value="Chromosome X"/>
</dbReference>
<protein>
    <submittedName>
        <fullName evidence="1">GD15709</fullName>
    </submittedName>
</protein>
<organism evidence="1 2">
    <name type="scientific">Drosophila simulans</name>
    <name type="common">Fruit fly</name>
    <dbReference type="NCBI Taxonomy" id="7240"/>
    <lineage>
        <taxon>Eukaryota</taxon>
        <taxon>Metazoa</taxon>
        <taxon>Ecdysozoa</taxon>
        <taxon>Arthropoda</taxon>
        <taxon>Hexapoda</taxon>
        <taxon>Insecta</taxon>
        <taxon>Pterygota</taxon>
        <taxon>Neoptera</taxon>
        <taxon>Endopterygota</taxon>
        <taxon>Diptera</taxon>
        <taxon>Brachycera</taxon>
        <taxon>Muscomorpha</taxon>
        <taxon>Ephydroidea</taxon>
        <taxon>Drosophilidae</taxon>
        <taxon>Drosophila</taxon>
        <taxon>Sophophora</taxon>
    </lineage>
</organism>
<dbReference type="Bgee" id="FBgn0187372">
    <property type="expression patterns" value="Expressed in adult organism and 3 other cell types or tissues"/>
</dbReference>
<dbReference type="AlphaFoldDB" id="B4R661"/>
<keyword evidence="2" id="KW-1185">Reference proteome</keyword>
<dbReference type="EMBL" id="CM000366">
    <property type="protein sequence ID" value="EDX18165.1"/>
    <property type="molecule type" value="Genomic_DNA"/>
</dbReference>
<name>B4R661_DROSI</name>
<dbReference type="OMA" id="ESGFQMI"/>
<proteinExistence type="predicted"/>
<dbReference type="HOGENOM" id="CLU_2760546_0_0_1"/>
<dbReference type="OrthoDB" id="26387at2759"/>
<sequence length="70" mass="8178">MDRYDMEDVVVAPPAECSSPLKEWRLKRQAGTLDRSDIIEFLKRESPKYFDYQTSATVKDTNVITLKCMF</sequence>
<dbReference type="STRING" id="7240.B4R661"/>
<accession>B4R661</accession>
<evidence type="ECO:0000313" key="2">
    <source>
        <dbReference type="Proteomes" id="UP000000304"/>
    </source>
</evidence>
<gene>
    <name evidence="1" type="primary">Dsim\GD15709</name>
    <name evidence="1" type="ORF">Dsim_GD15709</name>
</gene>
<reference evidence="1 2" key="1">
    <citation type="journal article" date="2007" name="Nature">
        <title>Evolution of genes and genomes on the Drosophila phylogeny.</title>
        <authorList>
            <consortium name="Drosophila 12 Genomes Consortium"/>
            <person name="Clark A.G."/>
            <person name="Eisen M.B."/>
            <person name="Smith D.R."/>
            <person name="Bergman C.M."/>
            <person name="Oliver B."/>
            <person name="Markow T.A."/>
            <person name="Kaufman T.C."/>
            <person name="Kellis M."/>
            <person name="Gelbart W."/>
            <person name="Iyer V.N."/>
            <person name="Pollard D.A."/>
            <person name="Sackton T.B."/>
            <person name="Larracuente A.M."/>
            <person name="Singh N.D."/>
            <person name="Abad J.P."/>
            <person name="Abt D.N."/>
            <person name="Adryan B."/>
            <person name="Aguade M."/>
            <person name="Akashi H."/>
            <person name="Anderson W.W."/>
            <person name="Aquadro C.F."/>
            <person name="Ardell D.H."/>
            <person name="Arguello R."/>
            <person name="Artieri C.G."/>
            <person name="Barbash D.A."/>
            <person name="Barker D."/>
            <person name="Barsanti P."/>
            <person name="Batterham P."/>
            <person name="Batzoglou S."/>
            <person name="Begun D."/>
            <person name="Bhutkar A."/>
            <person name="Blanco E."/>
            <person name="Bosak S.A."/>
            <person name="Bradley R.K."/>
            <person name="Brand A.D."/>
            <person name="Brent M.R."/>
            <person name="Brooks A.N."/>
            <person name="Brown R.H."/>
            <person name="Butlin R.K."/>
            <person name="Caggese C."/>
            <person name="Calvi B.R."/>
            <person name="Bernardo de Carvalho A."/>
            <person name="Caspi A."/>
            <person name="Castrezana S."/>
            <person name="Celniker S.E."/>
            <person name="Chang J.L."/>
            <person name="Chapple C."/>
            <person name="Chatterji S."/>
            <person name="Chinwalla A."/>
            <person name="Civetta A."/>
            <person name="Clifton S.W."/>
            <person name="Comeron J.M."/>
            <person name="Costello J.C."/>
            <person name="Coyne J.A."/>
            <person name="Daub J."/>
            <person name="David R.G."/>
            <person name="Delcher A.L."/>
            <person name="Delehaunty K."/>
            <person name="Do C.B."/>
            <person name="Ebling H."/>
            <person name="Edwards K."/>
            <person name="Eickbush T."/>
            <person name="Evans J.D."/>
            <person name="Filipski A."/>
            <person name="Findeiss S."/>
            <person name="Freyhult E."/>
            <person name="Fulton L."/>
            <person name="Fulton R."/>
            <person name="Garcia A.C."/>
            <person name="Gardiner A."/>
            <person name="Garfield D.A."/>
            <person name="Garvin B.E."/>
            <person name="Gibson G."/>
            <person name="Gilbert D."/>
            <person name="Gnerre S."/>
            <person name="Godfrey J."/>
            <person name="Good R."/>
            <person name="Gotea V."/>
            <person name="Gravely B."/>
            <person name="Greenberg A.J."/>
            <person name="Griffiths-Jones S."/>
            <person name="Gross S."/>
            <person name="Guigo R."/>
            <person name="Gustafson E.A."/>
            <person name="Haerty W."/>
            <person name="Hahn M.W."/>
            <person name="Halligan D.L."/>
            <person name="Halpern A.L."/>
            <person name="Halter G.M."/>
            <person name="Han M.V."/>
            <person name="Heger A."/>
            <person name="Hillier L."/>
            <person name="Hinrichs A.S."/>
            <person name="Holmes I."/>
            <person name="Hoskins R.A."/>
            <person name="Hubisz M.J."/>
            <person name="Hultmark D."/>
            <person name="Huntley M.A."/>
            <person name="Jaffe D.B."/>
            <person name="Jagadeeshan S."/>
            <person name="Jeck W.R."/>
            <person name="Johnson J."/>
            <person name="Jones C.D."/>
            <person name="Jordan W.C."/>
            <person name="Karpen G.H."/>
            <person name="Kataoka E."/>
            <person name="Keightley P.D."/>
            <person name="Kheradpour P."/>
            <person name="Kirkness E.F."/>
            <person name="Koerich L.B."/>
            <person name="Kristiansen K."/>
            <person name="Kudrna D."/>
            <person name="Kulathinal R.J."/>
            <person name="Kumar S."/>
            <person name="Kwok R."/>
            <person name="Lander E."/>
            <person name="Langley C.H."/>
            <person name="Lapoint R."/>
            <person name="Lazzaro B.P."/>
            <person name="Lee S.J."/>
            <person name="Levesque L."/>
            <person name="Li R."/>
            <person name="Lin C.F."/>
            <person name="Lin M.F."/>
            <person name="Lindblad-Toh K."/>
            <person name="Llopart A."/>
            <person name="Long M."/>
            <person name="Low L."/>
            <person name="Lozovsky E."/>
            <person name="Lu J."/>
            <person name="Luo M."/>
            <person name="Machado C.A."/>
            <person name="Makalowski W."/>
            <person name="Marzo M."/>
            <person name="Matsuda M."/>
            <person name="Matzkin L."/>
            <person name="McAllister B."/>
            <person name="McBride C.S."/>
            <person name="McKernan B."/>
            <person name="McKernan K."/>
            <person name="Mendez-Lago M."/>
            <person name="Minx P."/>
            <person name="Mollenhauer M.U."/>
            <person name="Montooth K."/>
            <person name="Mount S.M."/>
            <person name="Mu X."/>
            <person name="Myers E."/>
            <person name="Negre B."/>
            <person name="Newfeld S."/>
            <person name="Nielsen R."/>
            <person name="Noor M.A."/>
            <person name="O'Grady P."/>
            <person name="Pachter L."/>
            <person name="Papaceit M."/>
            <person name="Parisi M.J."/>
            <person name="Parisi M."/>
            <person name="Parts L."/>
            <person name="Pedersen J.S."/>
            <person name="Pesole G."/>
            <person name="Phillippy A.M."/>
            <person name="Ponting C.P."/>
            <person name="Pop M."/>
            <person name="Porcelli D."/>
            <person name="Powell J.R."/>
            <person name="Prohaska S."/>
            <person name="Pruitt K."/>
            <person name="Puig M."/>
            <person name="Quesneville H."/>
            <person name="Ram K.R."/>
            <person name="Rand D."/>
            <person name="Rasmussen M.D."/>
            <person name="Reed L.K."/>
            <person name="Reenan R."/>
            <person name="Reily A."/>
            <person name="Remington K.A."/>
            <person name="Rieger T.T."/>
            <person name="Ritchie M.G."/>
            <person name="Robin C."/>
            <person name="Rogers Y.H."/>
            <person name="Rohde C."/>
            <person name="Rozas J."/>
            <person name="Rubenfield M.J."/>
            <person name="Ruiz A."/>
            <person name="Russo S."/>
            <person name="Salzberg S.L."/>
            <person name="Sanchez-Gracia A."/>
            <person name="Saranga D.J."/>
            <person name="Sato H."/>
            <person name="Schaeffer S.W."/>
            <person name="Schatz M.C."/>
            <person name="Schlenke T."/>
            <person name="Schwartz R."/>
            <person name="Segarra C."/>
            <person name="Singh R.S."/>
            <person name="Sirot L."/>
            <person name="Sirota M."/>
            <person name="Sisneros N.B."/>
            <person name="Smith C.D."/>
            <person name="Smith T.F."/>
            <person name="Spieth J."/>
            <person name="Stage D.E."/>
            <person name="Stark A."/>
            <person name="Stephan W."/>
            <person name="Strausberg R.L."/>
            <person name="Strempel S."/>
            <person name="Sturgill D."/>
            <person name="Sutton G."/>
            <person name="Sutton G.G."/>
            <person name="Tao W."/>
            <person name="Teichmann S."/>
            <person name="Tobari Y.N."/>
            <person name="Tomimura Y."/>
            <person name="Tsolas J.M."/>
            <person name="Valente V.L."/>
            <person name="Venter E."/>
            <person name="Venter J.C."/>
            <person name="Vicario S."/>
            <person name="Vieira F.G."/>
            <person name="Vilella A.J."/>
            <person name="Villasante A."/>
            <person name="Walenz B."/>
            <person name="Wang J."/>
            <person name="Wasserman M."/>
            <person name="Watts T."/>
            <person name="Wilson D."/>
            <person name="Wilson R.K."/>
            <person name="Wing R.A."/>
            <person name="Wolfner M.F."/>
            <person name="Wong A."/>
            <person name="Wong G.K."/>
            <person name="Wu C.I."/>
            <person name="Wu G."/>
            <person name="Yamamoto D."/>
            <person name="Yang H.P."/>
            <person name="Yang S.P."/>
            <person name="Yorke J.A."/>
            <person name="Yoshida K."/>
            <person name="Zdobnov E."/>
            <person name="Zhang P."/>
            <person name="Zhang Y."/>
            <person name="Zimin A.V."/>
            <person name="Baldwin J."/>
            <person name="Abdouelleil A."/>
            <person name="Abdulkadir J."/>
            <person name="Abebe A."/>
            <person name="Abera B."/>
            <person name="Abreu J."/>
            <person name="Acer S.C."/>
            <person name="Aftuck L."/>
            <person name="Alexander A."/>
            <person name="An P."/>
            <person name="Anderson E."/>
            <person name="Anderson S."/>
            <person name="Arachi H."/>
            <person name="Azer M."/>
            <person name="Bachantsang P."/>
            <person name="Barry A."/>
            <person name="Bayul T."/>
            <person name="Berlin A."/>
            <person name="Bessette D."/>
            <person name="Bloom T."/>
            <person name="Blye J."/>
            <person name="Boguslavskiy L."/>
            <person name="Bonnet C."/>
            <person name="Boukhgalter B."/>
            <person name="Bourzgui I."/>
            <person name="Brown A."/>
            <person name="Cahill P."/>
            <person name="Channer S."/>
            <person name="Cheshatsang Y."/>
            <person name="Chuda L."/>
            <person name="Citroen M."/>
            <person name="Collymore A."/>
            <person name="Cooke P."/>
            <person name="Costello M."/>
            <person name="D'Aco K."/>
            <person name="Daza R."/>
            <person name="De Haan G."/>
            <person name="DeGray S."/>
            <person name="DeMaso C."/>
            <person name="Dhargay N."/>
            <person name="Dooley K."/>
            <person name="Dooley E."/>
            <person name="Doricent M."/>
            <person name="Dorje P."/>
            <person name="Dorjee K."/>
            <person name="Dupes A."/>
            <person name="Elong R."/>
            <person name="Falk J."/>
            <person name="Farina A."/>
            <person name="Faro S."/>
            <person name="Ferguson D."/>
            <person name="Fisher S."/>
            <person name="Foley C.D."/>
            <person name="Franke A."/>
            <person name="Friedrich D."/>
            <person name="Gadbois L."/>
            <person name="Gearin G."/>
            <person name="Gearin C.R."/>
            <person name="Giannoukos G."/>
            <person name="Goode T."/>
            <person name="Graham J."/>
            <person name="Grandbois E."/>
            <person name="Grewal S."/>
            <person name="Gyaltsen K."/>
            <person name="Hafez N."/>
            <person name="Hagos B."/>
            <person name="Hall J."/>
            <person name="Henson C."/>
            <person name="Hollinger A."/>
            <person name="Honan T."/>
            <person name="Huard M.D."/>
            <person name="Hughes L."/>
            <person name="Hurhula B."/>
            <person name="Husby M.E."/>
            <person name="Kamat A."/>
            <person name="Kanga B."/>
            <person name="Kashin S."/>
            <person name="Khazanovich D."/>
            <person name="Kisner P."/>
            <person name="Lance K."/>
            <person name="Lara M."/>
            <person name="Lee W."/>
            <person name="Lennon N."/>
            <person name="Letendre F."/>
            <person name="LeVine R."/>
            <person name="Lipovsky A."/>
            <person name="Liu X."/>
            <person name="Liu J."/>
            <person name="Liu S."/>
            <person name="Lokyitsang T."/>
            <person name="Lokyitsang Y."/>
            <person name="Lubonja R."/>
            <person name="Lui A."/>
            <person name="MacDonald P."/>
            <person name="Magnisalis V."/>
            <person name="Maru K."/>
            <person name="Matthews C."/>
            <person name="McCusker W."/>
            <person name="McDonough S."/>
            <person name="Mehta T."/>
            <person name="Meldrim J."/>
            <person name="Meneus L."/>
            <person name="Mihai O."/>
            <person name="Mihalev A."/>
            <person name="Mihova T."/>
            <person name="Mittelman R."/>
            <person name="Mlenga V."/>
            <person name="Montmayeur A."/>
            <person name="Mulrain L."/>
            <person name="Navidi A."/>
            <person name="Naylor J."/>
            <person name="Negash T."/>
            <person name="Nguyen T."/>
            <person name="Nguyen N."/>
            <person name="Nicol R."/>
            <person name="Norbu C."/>
            <person name="Norbu N."/>
            <person name="Novod N."/>
            <person name="O'Neill B."/>
            <person name="Osman S."/>
            <person name="Markiewicz E."/>
            <person name="Oyono O.L."/>
            <person name="Patti C."/>
            <person name="Phunkhang P."/>
            <person name="Pierre F."/>
            <person name="Priest M."/>
            <person name="Raghuraman S."/>
            <person name="Rege F."/>
            <person name="Reyes R."/>
            <person name="Rise C."/>
            <person name="Rogov P."/>
            <person name="Ross K."/>
            <person name="Ryan E."/>
            <person name="Settipalli S."/>
            <person name="Shea T."/>
            <person name="Sherpa N."/>
            <person name="Shi L."/>
            <person name="Shih D."/>
            <person name="Sparrow T."/>
            <person name="Spaulding J."/>
            <person name="Stalker J."/>
            <person name="Stange-Thomann N."/>
            <person name="Stavropoulos S."/>
            <person name="Stone C."/>
            <person name="Strader C."/>
            <person name="Tesfaye S."/>
            <person name="Thomson T."/>
            <person name="Thoulutsang Y."/>
            <person name="Thoulutsang D."/>
            <person name="Topham K."/>
            <person name="Topping I."/>
            <person name="Tsamla T."/>
            <person name="Vassiliev H."/>
            <person name="Vo A."/>
            <person name="Wangchuk T."/>
            <person name="Wangdi T."/>
            <person name="Weiand M."/>
            <person name="Wilkinson J."/>
            <person name="Wilson A."/>
            <person name="Yadav S."/>
            <person name="Young G."/>
            <person name="Yu Q."/>
            <person name="Zembek L."/>
            <person name="Zhong D."/>
            <person name="Zimmer A."/>
            <person name="Zwirko Z."/>
            <person name="Jaffe D.B."/>
            <person name="Alvarez P."/>
            <person name="Brockman W."/>
            <person name="Butler J."/>
            <person name="Chin C."/>
            <person name="Gnerre S."/>
            <person name="Grabherr M."/>
            <person name="Kleber M."/>
            <person name="Mauceli E."/>
            <person name="MacCallum I."/>
        </authorList>
    </citation>
    <scope>NUCLEOTIDE SEQUENCE [LARGE SCALE GENOMIC DNA]</scope>
    <source>
        <strain evidence="2">white501</strain>
    </source>
</reference>
<evidence type="ECO:0000313" key="1">
    <source>
        <dbReference type="EMBL" id="EDX18165.1"/>
    </source>
</evidence>